<organism evidence="5 6">
    <name type="scientific">Apiosordaria backusii</name>
    <dbReference type="NCBI Taxonomy" id="314023"/>
    <lineage>
        <taxon>Eukaryota</taxon>
        <taxon>Fungi</taxon>
        <taxon>Dikarya</taxon>
        <taxon>Ascomycota</taxon>
        <taxon>Pezizomycotina</taxon>
        <taxon>Sordariomycetes</taxon>
        <taxon>Sordariomycetidae</taxon>
        <taxon>Sordariales</taxon>
        <taxon>Lasiosphaeriaceae</taxon>
        <taxon>Apiosordaria</taxon>
    </lineage>
</organism>
<dbReference type="PANTHER" id="PTHR43792:SF8">
    <property type="entry name" value="[RIBOSOMAL PROTEIN US5]-ALANINE N-ACETYLTRANSFERASE"/>
    <property type="match status" value="1"/>
</dbReference>
<feature type="domain" description="N-acetyltransferase" evidence="4">
    <location>
        <begin position="81"/>
        <end position="235"/>
    </location>
</feature>
<dbReference type="PROSITE" id="PS51186">
    <property type="entry name" value="GNAT"/>
    <property type="match status" value="1"/>
</dbReference>
<name>A0AA40EYX2_9PEZI</name>
<evidence type="ECO:0000256" key="3">
    <source>
        <dbReference type="ARBA" id="ARBA00038502"/>
    </source>
</evidence>
<keyword evidence="1" id="KW-0808">Transferase</keyword>
<evidence type="ECO:0000313" key="5">
    <source>
        <dbReference type="EMBL" id="KAK0748100.1"/>
    </source>
</evidence>
<dbReference type="PANTHER" id="PTHR43792">
    <property type="entry name" value="GNAT FAMILY, PUTATIVE (AFU_ORTHOLOGUE AFUA_3G00765)-RELATED-RELATED"/>
    <property type="match status" value="1"/>
</dbReference>
<dbReference type="InterPro" id="IPR051531">
    <property type="entry name" value="N-acetyltransferase"/>
</dbReference>
<dbReference type="EMBL" id="JAUKTV010000001">
    <property type="protein sequence ID" value="KAK0748100.1"/>
    <property type="molecule type" value="Genomic_DNA"/>
</dbReference>
<dbReference type="SUPFAM" id="SSF55729">
    <property type="entry name" value="Acyl-CoA N-acyltransferases (Nat)"/>
    <property type="match status" value="1"/>
</dbReference>
<dbReference type="AlphaFoldDB" id="A0AA40EYX2"/>
<evidence type="ECO:0000256" key="2">
    <source>
        <dbReference type="ARBA" id="ARBA00023315"/>
    </source>
</evidence>
<sequence length="248" mass="28313">MFPSLSIWSVFPETITAMSSSQDSPEPLSEPLPQRPAHIPPSPILTFPLPHDPTTTLTIRAWFPLDTLHLPPIASNPLISSRMRNTFPYPYTLQDAHNWVRHATTSFSDPLTKPTLSNQPLHLNYAILLNGELIGDIGLKPLFDIESETFEIGYWIAESAWGRGIMTAVVREFITWVWEQFPTVRRLEAQLFDFNEQSKRVLVKNGFVREGVRREAVVKAGKVWDMEVWGLLRREWTTQVFSISSAES</sequence>
<proteinExistence type="inferred from homology"/>
<dbReference type="Proteomes" id="UP001172159">
    <property type="component" value="Unassembled WGS sequence"/>
</dbReference>
<dbReference type="InterPro" id="IPR000182">
    <property type="entry name" value="GNAT_dom"/>
</dbReference>
<dbReference type="Gene3D" id="3.40.630.30">
    <property type="match status" value="1"/>
</dbReference>
<evidence type="ECO:0000259" key="4">
    <source>
        <dbReference type="PROSITE" id="PS51186"/>
    </source>
</evidence>
<gene>
    <name evidence="5" type="ORF">B0T21DRAFT_355814</name>
</gene>
<accession>A0AA40EYX2</accession>
<dbReference type="Pfam" id="PF13302">
    <property type="entry name" value="Acetyltransf_3"/>
    <property type="match status" value="1"/>
</dbReference>
<protein>
    <submittedName>
        <fullName evidence="5">Acyl-CoA N-acyltransferase</fullName>
    </submittedName>
</protein>
<dbReference type="InterPro" id="IPR016181">
    <property type="entry name" value="Acyl_CoA_acyltransferase"/>
</dbReference>
<evidence type="ECO:0000256" key="1">
    <source>
        <dbReference type="ARBA" id="ARBA00022679"/>
    </source>
</evidence>
<evidence type="ECO:0000313" key="6">
    <source>
        <dbReference type="Proteomes" id="UP001172159"/>
    </source>
</evidence>
<comment type="caution">
    <text evidence="5">The sequence shown here is derived from an EMBL/GenBank/DDBJ whole genome shotgun (WGS) entry which is preliminary data.</text>
</comment>
<keyword evidence="6" id="KW-1185">Reference proteome</keyword>
<reference evidence="5" key="1">
    <citation type="submission" date="2023-06" db="EMBL/GenBank/DDBJ databases">
        <title>Genome-scale phylogeny and comparative genomics of the fungal order Sordariales.</title>
        <authorList>
            <consortium name="Lawrence Berkeley National Laboratory"/>
            <person name="Hensen N."/>
            <person name="Bonometti L."/>
            <person name="Westerberg I."/>
            <person name="Brannstrom I.O."/>
            <person name="Guillou S."/>
            <person name="Cros-Aarteil S."/>
            <person name="Calhoun S."/>
            <person name="Haridas S."/>
            <person name="Kuo A."/>
            <person name="Mondo S."/>
            <person name="Pangilinan J."/>
            <person name="Riley R."/>
            <person name="Labutti K."/>
            <person name="Andreopoulos B."/>
            <person name="Lipzen A."/>
            <person name="Chen C."/>
            <person name="Yanf M."/>
            <person name="Daum C."/>
            <person name="Ng V."/>
            <person name="Clum A."/>
            <person name="Steindorff A."/>
            <person name="Ohm R."/>
            <person name="Martin F."/>
            <person name="Silar P."/>
            <person name="Natvig D."/>
            <person name="Lalanne C."/>
            <person name="Gautier V."/>
            <person name="Ament-Velasquez S.L."/>
            <person name="Kruys A."/>
            <person name="Hutchinson M.I."/>
            <person name="Powell A.J."/>
            <person name="Barry K."/>
            <person name="Miller A.N."/>
            <person name="Grigoriev I.V."/>
            <person name="Debuchy R."/>
            <person name="Gladieux P."/>
            <person name="Thoren M.H."/>
            <person name="Johannesson H."/>
        </authorList>
    </citation>
    <scope>NUCLEOTIDE SEQUENCE</scope>
    <source>
        <strain evidence="5">CBS 540.89</strain>
    </source>
</reference>
<dbReference type="CDD" id="cd04301">
    <property type="entry name" value="NAT_SF"/>
    <property type="match status" value="1"/>
</dbReference>
<comment type="similarity">
    <text evidence="3">Belongs to the acetyltransferase family. RimJ subfamily.</text>
</comment>
<keyword evidence="2" id="KW-0012">Acyltransferase</keyword>
<dbReference type="GO" id="GO:0016747">
    <property type="term" value="F:acyltransferase activity, transferring groups other than amino-acyl groups"/>
    <property type="evidence" value="ECO:0007669"/>
    <property type="project" value="InterPro"/>
</dbReference>